<dbReference type="SMART" id="SM00936">
    <property type="entry name" value="PBP5_C"/>
    <property type="match status" value="1"/>
</dbReference>
<organism evidence="15 16">
    <name type="scientific">Bacillus suaedaesalsae</name>
    <dbReference type="NCBI Taxonomy" id="2810349"/>
    <lineage>
        <taxon>Bacteria</taxon>
        <taxon>Bacillati</taxon>
        <taxon>Bacillota</taxon>
        <taxon>Bacilli</taxon>
        <taxon>Bacillales</taxon>
        <taxon>Bacillaceae</taxon>
        <taxon>Bacillus</taxon>
    </lineage>
</organism>
<accession>A0ABS2DGI8</accession>
<evidence type="ECO:0000256" key="5">
    <source>
        <dbReference type="ARBA" id="ARBA00022645"/>
    </source>
</evidence>
<dbReference type="InterPro" id="IPR012338">
    <property type="entry name" value="Beta-lactam/transpept-like"/>
</dbReference>
<evidence type="ECO:0000256" key="7">
    <source>
        <dbReference type="ARBA" id="ARBA00022729"/>
    </source>
</evidence>
<evidence type="ECO:0000256" key="6">
    <source>
        <dbReference type="ARBA" id="ARBA00022670"/>
    </source>
</evidence>
<evidence type="ECO:0000256" key="1">
    <source>
        <dbReference type="ARBA" id="ARBA00003217"/>
    </source>
</evidence>
<evidence type="ECO:0000256" key="10">
    <source>
        <dbReference type="ARBA" id="ARBA00022984"/>
    </source>
</evidence>
<dbReference type="InterPro" id="IPR037167">
    <property type="entry name" value="Peptidase_S11_C_sf"/>
</dbReference>
<dbReference type="EC" id="3.4.16.4" evidence="4"/>
<dbReference type="InterPro" id="IPR012907">
    <property type="entry name" value="Peptidase_S11_C"/>
</dbReference>
<dbReference type="InterPro" id="IPR015956">
    <property type="entry name" value="Peniciliin-bd_prot_C_sf"/>
</dbReference>
<dbReference type="InterPro" id="IPR018044">
    <property type="entry name" value="Peptidase_S11"/>
</dbReference>
<evidence type="ECO:0000259" key="14">
    <source>
        <dbReference type="SMART" id="SM00936"/>
    </source>
</evidence>
<evidence type="ECO:0000313" key="16">
    <source>
        <dbReference type="Proteomes" id="UP001518925"/>
    </source>
</evidence>
<keyword evidence="11" id="KW-0961">Cell wall biogenesis/degradation</keyword>
<evidence type="ECO:0000256" key="2">
    <source>
        <dbReference type="ARBA" id="ARBA00004752"/>
    </source>
</evidence>
<dbReference type="Proteomes" id="UP001518925">
    <property type="component" value="Unassembled WGS sequence"/>
</dbReference>
<comment type="function">
    <text evidence="1">Removes C-terminal D-alanyl residues from sugar-peptide cell wall precursors.</text>
</comment>
<gene>
    <name evidence="15" type="ORF">JR050_03080</name>
</gene>
<keyword evidence="16" id="KW-1185">Reference proteome</keyword>
<reference evidence="15 16" key="1">
    <citation type="submission" date="2021-02" db="EMBL/GenBank/DDBJ databases">
        <title>Bacillus sp. RD4P76, an endophyte from a halophyte.</title>
        <authorList>
            <person name="Sun J.-Q."/>
        </authorList>
    </citation>
    <scope>NUCLEOTIDE SEQUENCE [LARGE SCALE GENOMIC DNA]</scope>
    <source>
        <strain evidence="15 16">RD4P76</strain>
    </source>
</reference>
<keyword evidence="8" id="KW-0378">Hydrolase</keyword>
<evidence type="ECO:0000256" key="9">
    <source>
        <dbReference type="ARBA" id="ARBA00022960"/>
    </source>
</evidence>
<evidence type="ECO:0000256" key="3">
    <source>
        <dbReference type="ARBA" id="ARBA00007164"/>
    </source>
</evidence>
<keyword evidence="9" id="KW-0133">Cell shape</keyword>
<evidence type="ECO:0000256" key="4">
    <source>
        <dbReference type="ARBA" id="ARBA00012448"/>
    </source>
</evidence>
<comment type="pathway">
    <text evidence="2">Cell wall biogenesis; peptidoglycan biosynthesis.</text>
</comment>
<dbReference type="Pfam" id="PF07943">
    <property type="entry name" value="PBP5_C"/>
    <property type="match status" value="1"/>
</dbReference>
<dbReference type="EMBL" id="JAFELM010000014">
    <property type="protein sequence ID" value="MBM6616663.1"/>
    <property type="molecule type" value="Genomic_DNA"/>
</dbReference>
<keyword evidence="5 15" id="KW-0121">Carboxypeptidase</keyword>
<dbReference type="Gene3D" id="2.60.410.10">
    <property type="entry name" value="D-Ala-D-Ala carboxypeptidase, C-terminal domain"/>
    <property type="match status" value="1"/>
</dbReference>
<dbReference type="PRINTS" id="PR00725">
    <property type="entry name" value="DADACBPTASE1"/>
</dbReference>
<keyword evidence="10" id="KW-0573">Peptidoglycan synthesis</keyword>
<sequence length="426" mass="46842">MSIVVATLFSGSRVSAESDILDIQAYSAILVDGETGLILYEKESETAMPTASMTKMMTEYLVLEAINDGKITWTQETGISEYVYKISQNRGLSNVPLRLDGKYNVKELYEAMAIYSANGATIALAELVAGSETNFVKMMNEKAEELNLENFKFVNTTGLNNKDLLGMHPKGTEADEENLMSAKATAKLAFHLINDYPEVLETASIPKKVFREGTEDAINMSNWNWMLPSLVFAYEGVDGLKTGSTDLAGYSFTSTAKKNGVRLITVVMKADSYESRFGETKKLLDYGFSNFEEQEIVAAGYQAKGKTTVAVEKGKEKTVEIESANPISLLIKRGEKENYKPVVKIDKKTVEAPVKKGTKIGTVTVEYKGEDSLSFLTKQGENLVKTDLITTANVEKANWFVLLMKAIGGFFGDLWTSSAEGIKGLF</sequence>
<comment type="catalytic activity">
    <reaction evidence="12">
        <text>Preferential cleavage: (Ac)2-L-Lys-D-Ala-|-D-Ala. Also transpeptidation of peptidyl-alanyl moieties that are N-acyl substituents of D-alanine.</text>
        <dbReference type="EC" id="3.4.16.4"/>
    </reaction>
</comment>
<name>A0ABS2DGI8_9BACI</name>
<keyword evidence="6" id="KW-0645">Protease</keyword>
<dbReference type="Gene3D" id="3.40.710.10">
    <property type="entry name" value="DD-peptidase/beta-lactamase superfamily"/>
    <property type="match status" value="1"/>
</dbReference>
<dbReference type="PANTHER" id="PTHR21581">
    <property type="entry name" value="D-ALANYL-D-ALANINE CARBOXYPEPTIDASE"/>
    <property type="match status" value="1"/>
</dbReference>
<comment type="caution">
    <text evidence="15">The sequence shown here is derived from an EMBL/GenBank/DDBJ whole genome shotgun (WGS) entry which is preliminary data.</text>
</comment>
<dbReference type="PANTHER" id="PTHR21581:SF11">
    <property type="entry name" value="D-ALANYL-D-ALANINE CARBOXYPEPTIDASE DACA"/>
    <property type="match status" value="1"/>
</dbReference>
<dbReference type="InterPro" id="IPR001967">
    <property type="entry name" value="Peptidase_S11_N"/>
</dbReference>
<dbReference type="SUPFAM" id="SSF69189">
    <property type="entry name" value="Penicillin-binding protein associated domain"/>
    <property type="match status" value="1"/>
</dbReference>
<dbReference type="GO" id="GO:0004180">
    <property type="term" value="F:carboxypeptidase activity"/>
    <property type="evidence" value="ECO:0007669"/>
    <property type="project" value="UniProtKB-KW"/>
</dbReference>
<dbReference type="Pfam" id="PF00768">
    <property type="entry name" value="Peptidase_S11"/>
    <property type="match status" value="1"/>
</dbReference>
<evidence type="ECO:0000256" key="12">
    <source>
        <dbReference type="ARBA" id="ARBA00034000"/>
    </source>
</evidence>
<proteinExistence type="inferred from homology"/>
<evidence type="ECO:0000313" key="15">
    <source>
        <dbReference type="EMBL" id="MBM6616663.1"/>
    </source>
</evidence>
<evidence type="ECO:0000256" key="11">
    <source>
        <dbReference type="ARBA" id="ARBA00023316"/>
    </source>
</evidence>
<keyword evidence="7" id="KW-0732">Signal</keyword>
<feature type="domain" description="Peptidase S11 D-Ala-D-Ala carboxypeptidase A C-terminal" evidence="14">
    <location>
        <begin position="291"/>
        <end position="396"/>
    </location>
</feature>
<dbReference type="SUPFAM" id="SSF56601">
    <property type="entry name" value="beta-lactamase/transpeptidase-like"/>
    <property type="match status" value="1"/>
</dbReference>
<comment type="similarity">
    <text evidence="3 13">Belongs to the peptidase S11 family.</text>
</comment>
<protein>
    <recommendedName>
        <fullName evidence="4">serine-type D-Ala-D-Ala carboxypeptidase</fullName>
        <ecNumber evidence="4">3.4.16.4</ecNumber>
    </recommendedName>
</protein>
<evidence type="ECO:0000256" key="8">
    <source>
        <dbReference type="ARBA" id="ARBA00022801"/>
    </source>
</evidence>
<evidence type="ECO:0000256" key="13">
    <source>
        <dbReference type="RuleBase" id="RU004016"/>
    </source>
</evidence>